<organism evidence="2 3">
    <name type="scientific">Marmota monax</name>
    <name type="common">Woodchuck</name>
    <dbReference type="NCBI Taxonomy" id="9995"/>
    <lineage>
        <taxon>Eukaryota</taxon>
        <taxon>Metazoa</taxon>
        <taxon>Chordata</taxon>
        <taxon>Craniata</taxon>
        <taxon>Vertebrata</taxon>
        <taxon>Euteleostomi</taxon>
        <taxon>Mammalia</taxon>
        <taxon>Eutheria</taxon>
        <taxon>Euarchontoglires</taxon>
        <taxon>Glires</taxon>
        <taxon>Rodentia</taxon>
        <taxon>Sciuromorpha</taxon>
        <taxon>Sciuridae</taxon>
        <taxon>Xerinae</taxon>
        <taxon>Marmotini</taxon>
        <taxon>Marmota</taxon>
    </lineage>
</organism>
<evidence type="ECO:0000256" key="1">
    <source>
        <dbReference type="SAM" id="MobiDB-lite"/>
    </source>
</evidence>
<evidence type="ECO:0000313" key="2">
    <source>
        <dbReference type="EMBL" id="VTJ91261.1"/>
    </source>
</evidence>
<dbReference type="EMBL" id="CABDUW010007146">
    <property type="protein sequence ID" value="VTJ91261.1"/>
    <property type="molecule type" value="Genomic_DNA"/>
</dbReference>
<dbReference type="Gene3D" id="2.60.40.10">
    <property type="entry name" value="Immunoglobulins"/>
    <property type="match status" value="1"/>
</dbReference>
<sequence length="225" mass="23231">MFSAAHESEILLVIAYKTTKTPAPAKTAGRGPGTNHRTAGSRGWAAGAGGGEPAALRAGQLPARPHSKPPAQAPGAEPAALTWAPLPVKGRTAQLWRAEPLSSMMVAIKGPPEHAPRPGYPQYLVVGNHLSGEHHLKILRAELQDDAVYECQAIQAAIRSRPARLTVLGKSHPREGARILWPPPGSAPGGAFWAGGGPPAASSQGPSCPHGVCDPLPCPSTTGDK</sequence>
<keyword evidence="3" id="KW-1185">Reference proteome</keyword>
<dbReference type="AlphaFoldDB" id="A0A5E4DDM7"/>
<proteinExistence type="predicted"/>
<feature type="region of interest" description="Disordered" evidence="1">
    <location>
        <begin position="21"/>
        <end position="77"/>
    </location>
</feature>
<reference evidence="2" key="1">
    <citation type="submission" date="2019-04" db="EMBL/GenBank/DDBJ databases">
        <authorList>
            <person name="Alioto T."/>
            <person name="Alioto T."/>
        </authorList>
    </citation>
    <scope>NUCLEOTIDE SEQUENCE [LARGE SCALE GENOMIC DNA]</scope>
</reference>
<protein>
    <submittedName>
        <fullName evidence="2">Uncharacterized protein</fullName>
    </submittedName>
</protein>
<dbReference type="Proteomes" id="UP000335636">
    <property type="component" value="Unassembled WGS sequence"/>
</dbReference>
<accession>A0A5E4DDM7</accession>
<feature type="region of interest" description="Disordered" evidence="1">
    <location>
        <begin position="190"/>
        <end position="211"/>
    </location>
</feature>
<evidence type="ECO:0000313" key="3">
    <source>
        <dbReference type="Proteomes" id="UP000335636"/>
    </source>
</evidence>
<comment type="caution">
    <text evidence="2">The sequence shown here is derived from an EMBL/GenBank/DDBJ whole genome shotgun (WGS) entry which is preliminary data.</text>
</comment>
<gene>
    <name evidence="2" type="ORF">MONAX_5E021254</name>
</gene>
<dbReference type="InterPro" id="IPR013783">
    <property type="entry name" value="Ig-like_fold"/>
</dbReference>
<name>A0A5E4DDM7_MARMO</name>